<comment type="similarity">
    <text evidence="5">Belongs to the SAT4 family.</text>
</comment>
<evidence type="ECO:0000256" key="5">
    <source>
        <dbReference type="ARBA" id="ARBA00038359"/>
    </source>
</evidence>
<sequence>MSSATPVPCLPGDRAPLVVTFLVLFSTIATVLVALRIYTRTRLVSGGLGWDDACIVIAWALLYPSVGSDIENLHIGLGKHIGCVSPEHIIYNIKLENIGYIPLLMSSLFSRVSICLFLLRLFTVVASWRWTLYTIIALSTAINIASAIIILIQCQPRGKLWNATIPGTCWRREIQVRILQAQGGQPACFVISGGGPRLMILAAVSIVLDLILSGLPIYYMWKIQLSWKVKAGICGLMSLGVITAVCALMRTILLGGIKGEDITWEIVPPLIWGNSEVEIAVCVACIATLRPLFTRKAMKQSRQKPIFNESQMQLNCIKVSNDTRKQDKWTGQNLDGRGATYSTKASGDNAHDDGLQMEHVAGIRRVIDVDVNV</sequence>
<keyword evidence="3 6" id="KW-1133">Transmembrane helix</keyword>
<comment type="caution">
    <text evidence="8">The sequence shown here is derived from an EMBL/GenBank/DDBJ whole genome shotgun (WGS) entry which is preliminary data.</text>
</comment>
<comment type="subcellular location">
    <subcellularLocation>
        <location evidence="1">Membrane</location>
        <topology evidence="1">Multi-pass membrane protein</topology>
    </subcellularLocation>
</comment>
<dbReference type="InterPro" id="IPR049326">
    <property type="entry name" value="Rhodopsin_dom_fungi"/>
</dbReference>
<dbReference type="EMBL" id="JAFEKC020000024">
    <property type="protein sequence ID" value="KAK0507287.1"/>
    <property type="molecule type" value="Genomic_DNA"/>
</dbReference>
<dbReference type="InterPro" id="IPR052337">
    <property type="entry name" value="SAT4-like"/>
</dbReference>
<reference evidence="8" key="1">
    <citation type="submission" date="2023-03" db="EMBL/GenBank/DDBJ databases">
        <title>Complete genome of Cladonia borealis.</title>
        <authorList>
            <person name="Park H."/>
        </authorList>
    </citation>
    <scope>NUCLEOTIDE SEQUENCE</scope>
    <source>
        <strain evidence="8">ANT050790</strain>
    </source>
</reference>
<protein>
    <recommendedName>
        <fullName evidence="7">Rhodopsin domain-containing protein</fullName>
    </recommendedName>
</protein>
<keyword evidence="2 6" id="KW-0812">Transmembrane</keyword>
<feature type="domain" description="Rhodopsin" evidence="7">
    <location>
        <begin position="35"/>
        <end position="176"/>
    </location>
</feature>
<evidence type="ECO:0000256" key="4">
    <source>
        <dbReference type="ARBA" id="ARBA00023136"/>
    </source>
</evidence>
<keyword evidence="4 6" id="KW-0472">Membrane</keyword>
<keyword evidence="9" id="KW-1185">Reference proteome</keyword>
<name>A0AA39QQH3_9LECA</name>
<gene>
    <name evidence="8" type="ORF">JMJ35_010325</name>
</gene>
<organism evidence="8 9">
    <name type="scientific">Cladonia borealis</name>
    <dbReference type="NCBI Taxonomy" id="184061"/>
    <lineage>
        <taxon>Eukaryota</taxon>
        <taxon>Fungi</taxon>
        <taxon>Dikarya</taxon>
        <taxon>Ascomycota</taxon>
        <taxon>Pezizomycotina</taxon>
        <taxon>Lecanoromycetes</taxon>
        <taxon>OSLEUM clade</taxon>
        <taxon>Lecanoromycetidae</taxon>
        <taxon>Lecanorales</taxon>
        <taxon>Lecanorineae</taxon>
        <taxon>Cladoniaceae</taxon>
        <taxon>Cladonia</taxon>
    </lineage>
</organism>
<feature type="domain" description="Rhodopsin" evidence="7">
    <location>
        <begin position="199"/>
        <end position="295"/>
    </location>
</feature>
<feature type="transmembrane region" description="Helical" evidence="6">
    <location>
        <begin position="15"/>
        <end position="35"/>
    </location>
</feature>
<feature type="transmembrane region" description="Helical" evidence="6">
    <location>
        <begin position="47"/>
        <end position="66"/>
    </location>
</feature>
<feature type="transmembrane region" description="Helical" evidence="6">
    <location>
        <begin position="199"/>
        <end position="221"/>
    </location>
</feature>
<evidence type="ECO:0000259" key="7">
    <source>
        <dbReference type="Pfam" id="PF20684"/>
    </source>
</evidence>
<proteinExistence type="inferred from homology"/>
<feature type="transmembrane region" description="Helical" evidence="6">
    <location>
        <begin position="277"/>
        <end position="293"/>
    </location>
</feature>
<evidence type="ECO:0000256" key="3">
    <source>
        <dbReference type="ARBA" id="ARBA00022989"/>
    </source>
</evidence>
<evidence type="ECO:0000256" key="6">
    <source>
        <dbReference type="SAM" id="Phobius"/>
    </source>
</evidence>
<dbReference type="GO" id="GO:0016020">
    <property type="term" value="C:membrane"/>
    <property type="evidence" value="ECO:0007669"/>
    <property type="project" value="UniProtKB-SubCell"/>
</dbReference>
<feature type="transmembrane region" description="Helical" evidence="6">
    <location>
        <begin position="98"/>
        <end position="119"/>
    </location>
</feature>
<dbReference type="AlphaFoldDB" id="A0AA39QQH3"/>
<feature type="transmembrane region" description="Helical" evidence="6">
    <location>
        <begin position="233"/>
        <end position="257"/>
    </location>
</feature>
<evidence type="ECO:0000256" key="1">
    <source>
        <dbReference type="ARBA" id="ARBA00004141"/>
    </source>
</evidence>
<evidence type="ECO:0000256" key="2">
    <source>
        <dbReference type="ARBA" id="ARBA00022692"/>
    </source>
</evidence>
<accession>A0AA39QQH3</accession>
<evidence type="ECO:0000313" key="8">
    <source>
        <dbReference type="EMBL" id="KAK0507287.1"/>
    </source>
</evidence>
<evidence type="ECO:0000313" key="9">
    <source>
        <dbReference type="Proteomes" id="UP001166286"/>
    </source>
</evidence>
<dbReference type="Proteomes" id="UP001166286">
    <property type="component" value="Unassembled WGS sequence"/>
</dbReference>
<dbReference type="Pfam" id="PF20684">
    <property type="entry name" value="Fung_rhodopsin"/>
    <property type="match status" value="2"/>
</dbReference>
<dbReference type="PANTHER" id="PTHR33048:SF146">
    <property type="entry name" value="INTEGRAL MEMBRANE PROTEIN"/>
    <property type="match status" value="1"/>
</dbReference>
<feature type="transmembrane region" description="Helical" evidence="6">
    <location>
        <begin position="131"/>
        <end position="152"/>
    </location>
</feature>
<dbReference type="PANTHER" id="PTHR33048">
    <property type="entry name" value="PTH11-LIKE INTEGRAL MEMBRANE PROTEIN (AFU_ORTHOLOGUE AFUA_5G11245)"/>
    <property type="match status" value="1"/>
</dbReference>